<evidence type="ECO:0000256" key="4">
    <source>
        <dbReference type="SAM" id="Phobius"/>
    </source>
</evidence>
<dbReference type="InParanoid" id="A0A2R6RRL1"/>
<comment type="caution">
    <text evidence="6">The sequence shown here is derived from an EMBL/GenBank/DDBJ whole genome shotgun (WGS) entry which is preliminary data.</text>
</comment>
<dbReference type="OMA" id="SCYSQFF"/>
<name>A0A2R6RRL1_ACTCC</name>
<reference evidence="6 7" key="1">
    <citation type="submission" date="2017-07" db="EMBL/GenBank/DDBJ databases">
        <title>An improved, manually edited Actinidia chinensis var. chinensis (kiwifruit) genome highlights the challenges associated with draft genomes and gene prediction in plants.</title>
        <authorList>
            <person name="Pilkington S."/>
            <person name="Crowhurst R."/>
            <person name="Hilario E."/>
            <person name="Nardozza S."/>
            <person name="Fraser L."/>
            <person name="Peng Y."/>
            <person name="Gunaseelan K."/>
            <person name="Simpson R."/>
            <person name="Tahir J."/>
            <person name="Deroles S."/>
            <person name="Templeton K."/>
            <person name="Luo Z."/>
            <person name="Davy M."/>
            <person name="Cheng C."/>
            <person name="Mcneilage M."/>
            <person name="Scaglione D."/>
            <person name="Liu Y."/>
            <person name="Zhang Q."/>
            <person name="Datson P."/>
            <person name="De Silva N."/>
            <person name="Gardiner S."/>
            <person name="Bassett H."/>
            <person name="Chagne D."/>
            <person name="Mccallum J."/>
            <person name="Dzierzon H."/>
            <person name="Deng C."/>
            <person name="Wang Y.-Y."/>
            <person name="Barron N."/>
            <person name="Manako K."/>
            <person name="Bowen J."/>
            <person name="Foster T."/>
            <person name="Erridge Z."/>
            <person name="Tiffin H."/>
            <person name="Waite C."/>
            <person name="Davies K."/>
            <person name="Grierson E."/>
            <person name="Laing W."/>
            <person name="Kirk R."/>
            <person name="Chen X."/>
            <person name="Wood M."/>
            <person name="Montefiori M."/>
            <person name="Brummell D."/>
            <person name="Schwinn K."/>
            <person name="Catanach A."/>
            <person name="Fullerton C."/>
            <person name="Li D."/>
            <person name="Meiyalaghan S."/>
            <person name="Nieuwenhuizen N."/>
            <person name="Read N."/>
            <person name="Prakash R."/>
            <person name="Hunter D."/>
            <person name="Zhang H."/>
            <person name="Mckenzie M."/>
            <person name="Knabel M."/>
            <person name="Harris A."/>
            <person name="Allan A."/>
            <person name="Chen A."/>
            <person name="Janssen B."/>
            <person name="Plunkett B."/>
            <person name="Dwamena C."/>
            <person name="Voogd C."/>
            <person name="Leif D."/>
            <person name="Lafferty D."/>
            <person name="Souleyre E."/>
            <person name="Varkonyi-Gasic E."/>
            <person name="Gambi F."/>
            <person name="Hanley J."/>
            <person name="Yao J.-L."/>
            <person name="Cheung J."/>
            <person name="David K."/>
            <person name="Warren B."/>
            <person name="Marsh K."/>
            <person name="Snowden K."/>
            <person name="Lin-Wang K."/>
            <person name="Brian L."/>
            <person name="Martinez-Sanchez M."/>
            <person name="Wang M."/>
            <person name="Ileperuma N."/>
            <person name="Macnee N."/>
            <person name="Campin R."/>
            <person name="Mcatee P."/>
            <person name="Drummond R."/>
            <person name="Espley R."/>
            <person name="Ireland H."/>
            <person name="Wu R."/>
            <person name="Atkinson R."/>
            <person name="Karunairetnam S."/>
            <person name="Bulley S."/>
            <person name="Chunkath S."/>
            <person name="Hanley Z."/>
            <person name="Storey R."/>
            <person name="Thrimawithana A."/>
            <person name="Thomson S."/>
            <person name="David C."/>
            <person name="Testolin R."/>
        </authorList>
    </citation>
    <scope>NUCLEOTIDE SEQUENCE [LARGE SCALE GENOMIC DNA]</scope>
    <source>
        <strain evidence="7">cv. Red5</strain>
        <tissue evidence="6">Young leaf</tissue>
    </source>
</reference>
<dbReference type="PROSITE" id="PS51292">
    <property type="entry name" value="ZF_RING_CH"/>
    <property type="match status" value="1"/>
</dbReference>
<keyword evidence="4" id="KW-0812">Transmembrane</keyword>
<keyword evidence="1" id="KW-0479">Metal-binding</keyword>
<sequence length="219" mass="23890">MPSVEMSNIDLECARRHSAAAAASDGESLCFSEVDDGSCHSQFYSIADGSYDDCRFACGSDLEAGRVSVSDSECSVDIDNGVGDIKLHLEKEERDCRICHLSLESTNPESGIGIELGCSCKDDLAVAHKNCAEAWFKIKGNKTCEICNSIARNVLGVNEIESTTQQTNEISIVSVSQPQVPRTAENRRCLNGHRIVNFLLACMVCAFIISWLFHFNIPS</sequence>
<protein>
    <submittedName>
        <fullName evidence="6">E3 ubiquitin-protein like</fullName>
    </submittedName>
</protein>
<proteinExistence type="predicted"/>
<dbReference type="EMBL" id="NKQK01000003">
    <property type="protein sequence ID" value="PSS32653.1"/>
    <property type="molecule type" value="Genomic_DNA"/>
</dbReference>
<dbReference type="Pfam" id="PF12906">
    <property type="entry name" value="RINGv"/>
    <property type="match status" value="1"/>
</dbReference>
<keyword evidence="4" id="KW-0472">Membrane</keyword>
<dbReference type="SMART" id="SM00744">
    <property type="entry name" value="RINGv"/>
    <property type="match status" value="1"/>
</dbReference>
<dbReference type="PANTHER" id="PTHR46214">
    <property type="entry name" value="ZINC FINGER, RING-CH-TYPE"/>
    <property type="match status" value="1"/>
</dbReference>
<dbReference type="PANTHER" id="PTHR46214:SF42">
    <property type="entry name" value="RING-CH-TYPE DOMAIN-CONTAINING PROTEIN"/>
    <property type="match status" value="1"/>
</dbReference>
<keyword evidence="7" id="KW-1185">Reference proteome</keyword>
<dbReference type="SUPFAM" id="SSF57850">
    <property type="entry name" value="RING/U-box"/>
    <property type="match status" value="1"/>
</dbReference>
<dbReference type="GO" id="GO:0008270">
    <property type="term" value="F:zinc ion binding"/>
    <property type="evidence" value="ECO:0007669"/>
    <property type="project" value="UniProtKB-KW"/>
</dbReference>
<dbReference type="STRING" id="1590841.A0A2R6RRL1"/>
<dbReference type="Gramene" id="PSS32653">
    <property type="protein sequence ID" value="PSS32653"/>
    <property type="gene ID" value="CEY00_Acc02953"/>
</dbReference>
<keyword evidence="2" id="KW-0863">Zinc-finger</keyword>
<dbReference type="InterPro" id="IPR011016">
    <property type="entry name" value="Znf_RING-CH"/>
</dbReference>
<organism evidence="6 7">
    <name type="scientific">Actinidia chinensis var. chinensis</name>
    <name type="common">Chinese soft-hair kiwi</name>
    <dbReference type="NCBI Taxonomy" id="1590841"/>
    <lineage>
        <taxon>Eukaryota</taxon>
        <taxon>Viridiplantae</taxon>
        <taxon>Streptophyta</taxon>
        <taxon>Embryophyta</taxon>
        <taxon>Tracheophyta</taxon>
        <taxon>Spermatophyta</taxon>
        <taxon>Magnoliopsida</taxon>
        <taxon>eudicotyledons</taxon>
        <taxon>Gunneridae</taxon>
        <taxon>Pentapetalae</taxon>
        <taxon>asterids</taxon>
        <taxon>Ericales</taxon>
        <taxon>Actinidiaceae</taxon>
        <taxon>Actinidia</taxon>
    </lineage>
</organism>
<evidence type="ECO:0000256" key="3">
    <source>
        <dbReference type="ARBA" id="ARBA00022833"/>
    </source>
</evidence>
<evidence type="ECO:0000256" key="2">
    <source>
        <dbReference type="ARBA" id="ARBA00022771"/>
    </source>
</evidence>
<accession>A0A2R6RRL1</accession>
<feature type="transmembrane region" description="Helical" evidence="4">
    <location>
        <begin position="195"/>
        <end position="213"/>
    </location>
</feature>
<reference evidence="7" key="2">
    <citation type="journal article" date="2018" name="BMC Genomics">
        <title>A manually annotated Actinidia chinensis var. chinensis (kiwifruit) genome highlights the challenges associated with draft genomes and gene prediction in plants.</title>
        <authorList>
            <person name="Pilkington S.M."/>
            <person name="Crowhurst R."/>
            <person name="Hilario E."/>
            <person name="Nardozza S."/>
            <person name="Fraser L."/>
            <person name="Peng Y."/>
            <person name="Gunaseelan K."/>
            <person name="Simpson R."/>
            <person name="Tahir J."/>
            <person name="Deroles S.C."/>
            <person name="Templeton K."/>
            <person name="Luo Z."/>
            <person name="Davy M."/>
            <person name="Cheng C."/>
            <person name="McNeilage M."/>
            <person name="Scaglione D."/>
            <person name="Liu Y."/>
            <person name="Zhang Q."/>
            <person name="Datson P."/>
            <person name="De Silva N."/>
            <person name="Gardiner S.E."/>
            <person name="Bassett H."/>
            <person name="Chagne D."/>
            <person name="McCallum J."/>
            <person name="Dzierzon H."/>
            <person name="Deng C."/>
            <person name="Wang Y.Y."/>
            <person name="Barron L."/>
            <person name="Manako K."/>
            <person name="Bowen J."/>
            <person name="Foster T.M."/>
            <person name="Erridge Z.A."/>
            <person name="Tiffin H."/>
            <person name="Waite C.N."/>
            <person name="Davies K.M."/>
            <person name="Grierson E.P."/>
            <person name="Laing W.A."/>
            <person name="Kirk R."/>
            <person name="Chen X."/>
            <person name="Wood M."/>
            <person name="Montefiori M."/>
            <person name="Brummell D.A."/>
            <person name="Schwinn K.E."/>
            <person name="Catanach A."/>
            <person name="Fullerton C."/>
            <person name="Li D."/>
            <person name="Meiyalaghan S."/>
            <person name="Nieuwenhuizen N."/>
            <person name="Read N."/>
            <person name="Prakash R."/>
            <person name="Hunter D."/>
            <person name="Zhang H."/>
            <person name="McKenzie M."/>
            <person name="Knabel M."/>
            <person name="Harris A."/>
            <person name="Allan A.C."/>
            <person name="Gleave A."/>
            <person name="Chen A."/>
            <person name="Janssen B.J."/>
            <person name="Plunkett B."/>
            <person name="Ampomah-Dwamena C."/>
            <person name="Voogd C."/>
            <person name="Leif D."/>
            <person name="Lafferty D."/>
            <person name="Souleyre E.J.F."/>
            <person name="Varkonyi-Gasic E."/>
            <person name="Gambi F."/>
            <person name="Hanley J."/>
            <person name="Yao J.L."/>
            <person name="Cheung J."/>
            <person name="David K.M."/>
            <person name="Warren B."/>
            <person name="Marsh K."/>
            <person name="Snowden K.C."/>
            <person name="Lin-Wang K."/>
            <person name="Brian L."/>
            <person name="Martinez-Sanchez M."/>
            <person name="Wang M."/>
            <person name="Ileperuma N."/>
            <person name="Macnee N."/>
            <person name="Campin R."/>
            <person name="McAtee P."/>
            <person name="Drummond R.S.M."/>
            <person name="Espley R.V."/>
            <person name="Ireland H.S."/>
            <person name="Wu R."/>
            <person name="Atkinson R.G."/>
            <person name="Karunairetnam S."/>
            <person name="Bulley S."/>
            <person name="Chunkath S."/>
            <person name="Hanley Z."/>
            <person name="Storey R."/>
            <person name="Thrimawithana A.H."/>
            <person name="Thomson S."/>
            <person name="David C."/>
            <person name="Testolin R."/>
            <person name="Huang H."/>
            <person name="Hellens R.P."/>
            <person name="Schaffer R.J."/>
        </authorList>
    </citation>
    <scope>NUCLEOTIDE SEQUENCE [LARGE SCALE GENOMIC DNA]</scope>
    <source>
        <strain evidence="7">cv. Red5</strain>
    </source>
</reference>
<evidence type="ECO:0000259" key="5">
    <source>
        <dbReference type="PROSITE" id="PS51292"/>
    </source>
</evidence>
<evidence type="ECO:0000313" key="6">
    <source>
        <dbReference type="EMBL" id="PSS32653.1"/>
    </source>
</evidence>
<dbReference type="AlphaFoldDB" id="A0A2R6RRL1"/>
<evidence type="ECO:0000313" key="7">
    <source>
        <dbReference type="Proteomes" id="UP000241394"/>
    </source>
</evidence>
<keyword evidence="4" id="KW-1133">Transmembrane helix</keyword>
<dbReference type="InterPro" id="IPR013083">
    <property type="entry name" value="Znf_RING/FYVE/PHD"/>
</dbReference>
<gene>
    <name evidence="6" type="ORF">CEY00_Acc02953</name>
</gene>
<keyword evidence="3" id="KW-0862">Zinc</keyword>
<dbReference type="Gene3D" id="3.30.40.10">
    <property type="entry name" value="Zinc/RING finger domain, C3HC4 (zinc finger)"/>
    <property type="match status" value="1"/>
</dbReference>
<feature type="domain" description="RING-CH-type" evidence="5">
    <location>
        <begin position="88"/>
        <end position="154"/>
    </location>
</feature>
<dbReference type="OrthoDB" id="1912066at2759"/>
<evidence type="ECO:0000256" key="1">
    <source>
        <dbReference type="ARBA" id="ARBA00022723"/>
    </source>
</evidence>
<dbReference type="Proteomes" id="UP000241394">
    <property type="component" value="Chromosome LG3"/>
</dbReference>